<dbReference type="AlphaFoldDB" id="A0A1D8TLR4"/>
<evidence type="ECO:0000313" key="1">
    <source>
        <dbReference type="EMBL" id="AOW98587.1"/>
    </source>
</evidence>
<dbReference type="PANTHER" id="PTHR43019">
    <property type="entry name" value="SERINE ENDOPROTEASE DEGS"/>
    <property type="match status" value="1"/>
</dbReference>
<dbReference type="Pfam" id="PF13365">
    <property type="entry name" value="Trypsin_2"/>
    <property type="match status" value="1"/>
</dbReference>
<organism evidence="1 2">
    <name type="scientific">Moorena producens PAL-8-15-08-1</name>
    <dbReference type="NCBI Taxonomy" id="1458985"/>
    <lineage>
        <taxon>Bacteria</taxon>
        <taxon>Bacillati</taxon>
        <taxon>Cyanobacteriota</taxon>
        <taxon>Cyanophyceae</taxon>
        <taxon>Coleofasciculales</taxon>
        <taxon>Coleofasciculaceae</taxon>
        <taxon>Moorena</taxon>
    </lineage>
</organism>
<protein>
    <submittedName>
        <fullName evidence="1">Serine protease</fullName>
    </submittedName>
</protein>
<accession>A0A1D8TLR4</accession>
<reference evidence="2" key="1">
    <citation type="submission" date="2016-10" db="EMBL/GenBank/DDBJ databases">
        <title>Comparative genomics uncovers the prolific and rare metabolic potential of the cyanobacterial genus Moorea.</title>
        <authorList>
            <person name="Leao T."/>
            <person name="Castelao G."/>
            <person name="Korobeynikov A."/>
            <person name="Monroe E.A."/>
            <person name="Podell S."/>
            <person name="Glukhov E."/>
            <person name="Allen E."/>
            <person name="Gerwick W.H."/>
            <person name="Gerwick L."/>
        </authorList>
    </citation>
    <scope>NUCLEOTIDE SEQUENCE [LARGE SCALE GENOMIC DNA]</scope>
    <source>
        <strain evidence="2">PAL-8-15-08-1</strain>
    </source>
</reference>
<dbReference type="STRING" id="1458985.BJP34_03200"/>
<sequence length="288" mass="32653">MKSMDFNAHKTSIIRLFYQEQVVGIGFMVSEHYALTCAHVVAEALLIDSTTQSCPEGEINVDFPLLDSTDKFSARVVCWHPVSELDSEEAIEDIAVLKLDHLPASAHQTRLILSENIANNRFKVFGCPRKVPFGVWATGVLSEQNAKQWIQLEDTKVTGYSIEPGFSGSPVWDEKLQGVVGMVVAADRKRETAKVAFMIPTQILFKAWSHLESIVIRTKEEKPVNPRLSPAKIKHLEERKKYLEEQISDLGIPMKFLEPSSIEYQNLKRRSDVYFDELEEIENQLSGF</sequence>
<dbReference type="Gene3D" id="2.40.10.10">
    <property type="entry name" value="Trypsin-like serine proteases"/>
    <property type="match status" value="2"/>
</dbReference>
<dbReference type="SUPFAM" id="SSF50494">
    <property type="entry name" value="Trypsin-like serine proteases"/>
    <property type="match status" value="1"/>
</dbReference>
<proteinExistence type="predicted"/>
<dbReference type="Proteomes" id="UP000177870">
    <property type="component" value="Chromosome"/>
</dbReference>
<dbReference type="PANTHER" id="PTHR43019:SF23">
    <property type="entry name" value="PROTEASE DO-LIKE 5, CHLOROPLASTIC"/>
    <property type="match status" value="1"/>
</dbReference>
<dbReference type="OrthoDB" id="8479370at2"/>
<dbReference type="KEGG" id="mpro:BJP34_03200"/>
<dbReference type="GO" id="GO:0008233">
    <property type="term" value="F:peptidase activity"/>
    <property type="evidence" value="ECO:0007669"/>
    <property type="project" value="UniProtKB-KW"/>
</dbReference>
<gene>
    <name evidence="1" type="ORF">BJP34_03200</name>
</gene>
<name>A0A1D8TLR4_9CYAN</name>
<dbReference type="EMBL" id="CP017599">
    <property type="protein sequence ID" value="AOW98587.1"/>
    <property type="molecule type" value="Genomic_DNA"/>
</dbReference>
<dbReference type="InterPro" id="IPR009003">
    <property type="entry name" value="Peptidase_S1_PA"/>
</dbReference>
<dbReference type="GO" id="GO:0006508">
    <property type="term" value="P:proteolysis"/>
    <property type="evidence" value="ECO:0007669"/>
    <property type="project" value="UniProtKB-KW"/>
</dbReference>
<keyword evidence="1" id="KW-0645">Protease</keyword>
<evidence type="ECO:0000313" key="2">
    <source>
        <dbReference type="Proteomes" id="UP000177870"/>
    </source>
</evidence>
<dbReference type="InterPro" id="IPR043504">
    <property type="entry name" value="Peptidase_S1_PA_chymotrypsin"/>
</dbReference>
<keyword evidence="1" id="KW-0378">Hydrolase</keyword>